<proteinExistence type="predicted"/>
<sequence>MLRGQSTGVATVVFKRAGTARKAVAKYNNAPIDGKRKTLKLELVVDPQQKSLAARITPNVIVNASSLRTRLQSKRVTRRAPVKPVKKAPKKVAKAKPKNHKKTVAELDQEMADYFANGQQQQ</sequence>
<dbReference type="GeneID" id="62195972"/>
<dbReference type="GO" id="GO:0005634">
    <property type="term" value="C:nucleus"/>
    <property type="evidence" value="ECO:0007669"/>
    <property type="project" value="TreeGrafter"/>
</dbReference>
<dbReference type="RefSeq" id="XP_038778786.1">
    <property type="nucleotide sequence ID" value="XM_038922858.1"/>
</dbReference>
<evidence type="ECO:0008006" key="5">
    <source>
        <dbReference type="Google" id="ProtNLM"/>
    </source>
</evidence>
<dbReference type="PANTHER" id="PTHR19965:SF35">
    <property type="entry name" value="RNA ANNEALING PROTEIN YRA1"/>
    <property type="match status" value="1"/>
</dbReference>
<evidence type="ECO:0000256" key="1">
    <source>
        <dbReference type="ARBA" id="ARBA00022884"/>
    </source>
</evidence>
<dbReference type="OrthoDB" id="346839at2759"/>
<dbReference type="EMBL" id="CP064813">
    <property type="protein sequence ID" value="QPG75221.1"/>
    <property type="molecule type" value="Genomic_DNA"/>
</dbReference>
<dbReference type="Proteomes" id="UP000662931">
    <property type="component" value="Chromosome 2"/>
</dbReference>
<dbReference type="InterPro" id="IPR035979">
    <property type="entry name" value="RBD_domain_sf"/>
</dbReference>
<feature type="region of interest" description="Disordered" evidence="2">
    <location>
        <begin position="72"/>
        <end position="102"/>
    </location>
</feature>
<evidence type="ECO:0000313" key="4">
    <source>
        <dbReference type="Proteomes" id="UP000662931"/>
    </source>
</evidence>
<reference evidence="3" key="1">
    <citation type="submission" date="2020-10" db="EMBL/GenBank/DDBJ databases">
        <authorList>
            <person name="Roach M.J.R."/>
        </authorList>
    </citation>
    <scope>NUCLEOTIDE SEQUENCE</scope>
    <source>
        <strain evidence="3">CBS 1945</strain>
    </source>
</reference>
<evidence type="ECO:0000256" key="2">
    <source>
        <dbReference type="SAM" id="MobiDB-lite"/>
    </source>
</evidence>
<gene>
    <name evidence="3" type="ORF">FOA43_002571</name>
</gene>
<evidence type="ECO:0000313" key="3">
    <source>
        <dbReference type="EMBL" id="QPG75221.1"/>
    </source>
</evidence>
<dbReference type="GO" id="GO:0003729">
    <property type="term" value="F:mRNA binding"/>
    <property type="evidence" value="ECO:0007669"/>
    <property type="project" value="TreeGrafter"/>
</dbReference>
<name>A0A875S0B6_EENNA</name>
<dbReference type="SUPFAM" id="SSF54928">
    <property type="entry name" value="RNA-binding domain, RBD"/>
    <property type="match status" value="1"/>
</dbReference>
<keyword evidence="4" id="KW-1185">Reference proteome</keyword>
<dbReference type="AlphaFoldDB" id="A0A875S0B6"/>
<accession>A0A875S0B6</accession>
<dbReference type="KEGG" id="bnn:FOA43_002571"/>
<dbReference type="InterPro" id="IPR051229">
    <property type="entry name" value="ALYREF_mRNA_export"/>
</dbReference>
<dbReference type="PANTHER" id="PTHR19965">
    <property type="entry name" value="RNA AND EXPORT FACTOR BINDING PROTEIN"/>
    <property type="match status" value="1"/>
</dbReference>
<organism evidence="3 4">
    <name type="scientific">Eeniella nana</name>
    <name type="common">Yeast</name>
    <name type="synonym">Brettanomyces nanus</name>
    <dbReference type="NCBI Taxonomy" id="13502"/>
    <lineage>
        <taxon>Eukaryota</taxon>
        <taxon>Fungi</taxon>
        <taxon>Dikarya</taxon>
        <taxon>Ascomycota</taxon>
        <taxon>Saccharomycotina</taxon>
        <taxon>Pichiomycetes</taxon>
        <taxon>Pichiales</taxon>
        <taxon>Pichiaceae</taxon>
        <taxon>Brettanomyces</taxon>
    </lineage>
</organism>
<keyword evidence="1" id="KW-0694">RNA-binding</keyword>
<protein>
    <recommendedName>
        <fullName evidence="5">Chromatin target of PRMT1 protein C-terminal domain-containing protein</fullName>
    </recommendedName>
</protein>